<evidence type="ECO:0000256" key="4">
    <source>
        <dbReference type="ARBA" id="ARBA00023136"/>
    </source>
</evidence>
<evidence type="ECO:0000256" key="3">
    <source>
        <dbReference type="ARBA" id="ARBA00022989"/>
    </source>
</evidence>
<evidence type="ECO:0000256" key="2">
    <source>
        <dbReference type="ARBA" id="ARBA00022692"/>
    </source>
</evidence>
<evidence type="ECO:0000313" key="7">
    <source>
        <dbReference type="EMBL" id="MBO1305565.1"/>
    </source>
</evidence>
<feature type="transmembrane region" description="Helical" evidence="5">
    <location>
        <begin position="53"/>
        <end position="75"/>
    </location>
</feature>
<organism evidence="7 8">
    <name type="scientific">Candidatus Enterococcus moelleringii</name>
    <dbReference type="NCBI Taxonomy" id="2815325"/>
    <lineage>
        <taxon>Bacteria</taxon>
        <taxon>Bacillati</taxon>
        <taxon>Bacillota</taxon>
        <taxon>Bacilli</taxon>
        <taxon>Lactobacillales</taxon>
        <taxon>Enterococcaceae</taxon>
        <taxon>Enterococcus</taxon>
    </lineage>
</organism>
<feature type="transmembrane region" description="Helical" evidence="5">
    <location>
        <begin position="102"/>
        <end position="123"/>
    </location>
</feature>
<gene>
    <name evidence="7" type="ORF">JZO70_05305</name>
</gene>
<dbReference type="Proteomes" id="UP000664601">
    <property type="component" value="Unassembled WGS sequence"/>
</dbReference>
<accession>A0ABS3L8Z5</accession>
<keyword evidence="3 5" id="KW-1133">Transmembrane helix</keyword>
<proteinExistence type="predicted"/>
<dbReference type="PANTHER" id="PTHR43027">
    <property type="entry name" value="DOXORUBICIN RESISTANCE ABC TRANSPORTER PERMEASE PROTEIN DRRC-RELATED"/>
    <property type="match status" value="1"/>
</dbReference>
<keyword evidence="8" id="KW-1185">Reference proteome</keyword>
<feature type="transmembrane region" description="Helical" evidence="5">
    <location>
        <begin position="218"/>
        <end position="240"/>
    </location>
</feature>
<keyword evidence="4 5" id="KW-0472">Membrane</keyword>
<name>A0ABS3L8Z5_9ENTE</name>
<protein>
    <submittedName>
        <fullName evidence="7">ABC transporter permease</fullName>
    </submittedName>
</protein>
<feature type="transmembrane region" description="Helical" evidence="5">
    <location>
        <begin position="135"/>
        <end position="156"/>
    </location>
</feature>
<feature type="transmembrane region" description="Helical" evidence="5">
    <location>
        <begin position="21"/>
        <end position="41"/>
    </location>
</feature>
<evidence type="ECO:0000259" key="6">
    <source>
        <dbReference type="Pfam" id="PF12698"/>
    </source>
</evidence>
<reference evidence="7 8" key="1">
    <citation type="submission" date="2021-03" db="EMBL/GenBank/DDBJ databases">
        <title>Enterococcal diversity collection.</title>
        <authorList>
            <person name="Gilmore M.S."/>
            <person name="Schwartzman J."/>
            <person name="Van Tyne D."/>
            <person name="Martin M."/>
            <person name="Earl A.M."/>
            <person name="Manson A.L."/>
            <person name="Straub T."/>
            <person name="Salamzade R."/>
            <person name="Saavedra J."/>
            <person name="Lebreton F."/>
            <person name="Prichula J."/>
            <person name="Schaufler K."/>
            <person name="Gaca A."/>
            <person name="Sgardioli B."/>
            <person name="Wagenaar J."/>
            <person name="Strong T."/>
        </authorList>
    </citation>
    <scope>NUCLEOTIDE SEQUENCE [LARGE SCALE GENOMIC DNA]</scope>
    <source>
        <strain evidence="7 8">669A</strain>
    </source>
</reference>
<dbReference type="InterPro" id="IPR052902">
    <property type="entry name" value="ABC-2_transporter"/>
</dbReference>
<feature type="transmembrane region" description="Helical" evidence="5">
    <location>
        <begin position="168"/>
        <end position="187"/>
    </location>
</feature>
<sequence>MYRFGKMLQRDFMNLLMNPTWLMFCLGFPFLLVTIIGFMTNGLYGASFTSYDYYGVTLMFYSALYTGTFSANSFMEERIKQANLRSLYTPISQWEIPLAKTLATFLYTLIFYTFIGGILMILFQVNYGTEIFKLWLLFAGINFASSSLGVLMCCIFKSEGVANQILSIITNVIAITAGLLFPAAALGETFSKISQALPLSKVIQVAFQLIYDNNSQNFLLTLAGIAALSLILVFASQMTFKGEAYL</sequence>
<dbReference type="EMBL" id="JAFREM010000008">
    <property type="protein sequence ID" value="MBO1305565.1"/>
    <property type="molecule type" value="Genomic_DNA"/>
</dbReference>
<dbReference type="Pfam" id="PF12698">
    <property type="entry name" value="ABC2_membrane_3"/>
    <property type="match status" value="1"/>
</dbReference>
<evidence type="ECO:0000256" key="5">
    <source>
        <dbReference type="SAM" id="Phobius"/>
    </source>
</evidence>
<dbReference type="PANTHER" id="PTHR43027:SF1">
    <property type="entry name" value="DOXORUBICIN RESISTANCE ABC TRANSPORTER PERMEASE PROTEIN DRRC-RELATED"/>
    <property type="match status" value="1"/>
</dbReference>
<keyword evidence="2 5" id="KW-0812">Transmembrane</keyword>
<dbReference type="InterPro" id="IPR013525">
    <property type="entry name" value="ABC2_TM"/>
</dbReference>
<evidence type="ECO:0000256" key="1">
    <source>
        <dbReference type="ARBA" id="ARBA00004141"/>
    </source>
</evidence>
<evidence type="ECO:0000313" key="8">
    <source>
        <dbReference type="Proteomes" id="UP000664601"/>
    </source>
</evidence>
<dbReference type="RefSeq" id="WP_207672504.1">
    <property type="nucleotide sequence ID" value="NZ_JAFREM010000008.1"/>
</dbReference>
<comment type="subcellular location">
    <subcellularLocation>
        <location evidence="1">Membrane</location>
        <topology evidence="1">Multi-pass membrane protein</topology>
    </subcellularLocation>
</comment>
<feature type="domain" description="ABC-2 type transporter transmembrane" evidence="6">
    <location>
        <begin position="51"/>
        <end position="233"/>
    </location>
</feature>
<comment type="caution">
    <text evidence="7">The sequence shown here is derived from an EMBL/GenBank/DDBJ whole genome shotgun (WGS) entry which is preliminary data.</text>
</comment>